<proteinExistence type="predicted"/>
<dbReference type="SUPFAM" id="SSF53474">
    <property type="entry name" value="alpha/beta-Hydrolases"/>
    <property type="match status" value="1"/>
</dbReference>
<reference evidence="4" key="1">
    <citation type="journal article" date="2019" name="Int. J. Syst. Evol. Microbiol.">
        <title>The Global Catalogue of Microorganisms (GCM) 10K type strain sequencing project: providing services to taxonomists for standard genome sequencing and annotation.</title>
        <authorList>
            <consortium name="The Broad Institute Genomics Platform"/>
            <consortium name="The Broad Institute Genome Sequencing Center for Infectious Disease"/>
            <person name="Wu L."/>
            <person name="Ma J."/>
        </authorList>
    </citation>
    <scope>NUCLEOTIDE SEQUENCE [LARGE SCALE GENOMIC DNA]</scope>
    <source>
        <strain evidence="4">JCM 17804</strain>
    </source>
</reference>
<evidence type="ECO:0000313" key="4">
    <source>
        <dbReference type="Proteomes" id="UP001500975"/>
    </source>
</evidence>
<dbReference type="EMBL" id="BAABGJ010000012">
    <property type="protein sequence ID" value="GAA4337311.1"/>
    <property type="molecule type" value="Genomic_DNA"/>
</dbReference>
<dbReference type="InterPro" id="IPR010126">
    <property type="entry name" value="Esterase_phb"/>
</dbReference>
<dbReference type="InterPro" id="IPR029058">
    <property type="entry name" value="AB_hydrolase_fold"/>
</dbReference>
<dbReference type="InterPro" id="IPR050955">
    <property type="entry name" value="Plant_Biomass_Hydrol_Est"/>
</dbReference>
<keyword evidence="4" id="KW-1185">Reference proteome</keyword>
<dbReference type="PANTHER" id="PTHR43037:SF1">
    <property type="entry name" value="BLL1128 PROTEIN"/>
    <property type="match status" value="1"/>
</dbReference>
<dbReference type="Proteomes" id="UP001500975">
    <property type="component" value="Unassembled WGS sequence"/>
</dbReference>
<dbReference type="PANTHER" id="PTHR43037">
    <property type="entry name" value="UNNAMED PRODUCT-RELATED"/>
    <property type="match status" value="1"/>
</dbReference>
<name>A0ABP8HC53_9BURK</name>
<organism evidence="3 4">
    <name type="scientific">Variovorax defluvii</name>
    <dbReference type="NCBI Taxonomy" id="913761"/>
    <lineage>
        <taxon>Bacteria</taxon>
        <taxon>Pseudomonadati</taxon>
        <taxon>Pseudomonadota</taxon>
        <taxon>Betaproteobacteria</taxon>
        <taxon>Burkholderiales</taxon>
        <taxon>Comamonadaceae</taxon>
        <taxon>Variovorax</taxon>
    </lineage>
</organism>
<dbReference type="Gene3D" id="3.40.50.1820">
    <property type="entry name" value="alpha/beta hydrolase"/>
    <property type="match status" value="1"/>
</dbReference>
<comment type="caution">
    <text evidence="3">The sequence shown here is derived from an EMBL/GenBank/DDBJ whole genome shotgun (WGS) entry which is preliminary data.</text>
</comment>
<evidence type="ECO:0000256" key="1">
    <source>
        <dbReference type="ARBA" id="ARBA00022729"/>
    </source>
</evidence>
<keyword evidence="1" id="KW-0732">Signal</keyword>
<evidence type="ECO:0000313" key="3">
    <source>
        <dbReference type="EMBL" id="GAA4337311.1"/>
    </source>
</evidence>
<evidence type="ECO:0000256" key="2">
    <source>
        <dbReference type="ARBA" id="ARBA00022801"/>
    </source>
</evidence>
<dbReference type="RefSeq" id="WP_345536970.1">
    <property type="nucleotide sequence ID" value="NZ_BAABGJ010000012.1"/>
</dbReference>
<gene>
    <name evidence="3" type="ORF">GCM10023165_15240</name>
</gene>
<keyword evidence="2" id="KW-0378">Hydrolase</keyword>
<dbReference type="NCBIfam" id="TIGR01840">
    <property type="entry name" value="esterase_phb"/>
    <property type="match status" value="1"/>
</dbReference>
<sequence length="305" mass="32652">MPPIDLLSRLTRALRRVGLLKPATGRWTAGRFEHRHRPIDYRLFVPARSVRGRRPLLLMLHGCTQDPEDFAAGTRMNMLAAEHGVLVLYPTQTETENAARCWNWFLPQNQRRERGEAALLAALAQAMVDEHDADPARVYVAGLSAGGAMADILGRTHPELFAAVGVHSGVPHGAARDLFSGIAVMKSGPGAHHAPAGPMPPVIVFHGDADEIVHPRNGEQLVADALAGGGLRPAGETRGLSKGGRAFTRRSYADAHGRPRVEHWVVHGGGHAWAGGSAEGSFADPAGPDASAEMLRFFLAHPGQP</sequence>
<dbReference type="Pfam" id="PF10503">
    <property type="entry name" value="Esterase_PHB"/>
    <property type="match status" value="1"/>
</dbReference>
<protein>
    <submittedName>
        <fullName evidence="3">PHB depolymerase family esterase</fullName>
    </submittedName>
</protein>
<accession>A0ABP8HC53</accession>